<keyword evidence="4 13" id="KW-0560">Oxidoreductase</keyword>
<evidence type="ECO:0000313" key="20">
    <source>
        <dbReference type="EMBL" id="PMN93726.1"/>
    </source>
</evidence>
<dbReference type="EC" id="1.1.1.94" evidence="10 13"/>
<feature type="domain" description="Glycerol-3-phosphate dehydrogenase NAD-dependent N-terminal" evidence="18">
    <location>
        <begin position="16"/>
        <end position="171"/>
    </location>
</feature>
<keyword evidence="5 13" id="KW-0520">NAD</keyword>
<comment type="function">
    <text evidence="13">Catalyzes the reduction of the glycolytic intermediate dihydroxyacetone phosphate (DHAP) to sn-glycerol 3-phosphate (G3P), the key precursor for phospholipid synthesis.</text>
</comment>
<keyword evidence="3 13" id="KW-0521">NADP</keyword>
<dbReference type="PROSITE" id="PS00957">
    <property type="entry name" value="NAD_G3PDH"/>
    <property type="match status" value="1"/>
</dbReference>
<feature type="binding site" evidence="13">
    <location>
        <position position="293"/>
    </location>
    <ligand>
        <name>NADPH</name>
        <dbReference type="ChEBI" id="CHEBI:57783"/>
    </ligand>
</feature>
<dbReference type="InterPro" id="IPR006168">
    <property type="entry name" value="G3P_DH_NAD-dep"/>
</dbReference>
<dbReference type="Pfam" id="PF07479">
    <property type="entry name" value="NAD_Gly3P_dh_C"/>
    <property type="match status" value="1"/>
</dbReference>
<dbReference type="Gene3D" id="3.40.50.720">
    <property type="entry name" value="NAD(P)-binding Rossmann-like Domain"/>
    <property type="match status" value="1"/>
</dbReference>
<dbReference type="NCBIfam" id="NF000939">
    <property type="entry name" value="PRK00094.1-1"/>
    <property type="match status" value="1"/>
</dbReference>
<feature type="binding site" evidence="16">
    <location>
        <position position="151"/>
    </location>
    <ligand>
        <name>NAD(+)</name>
        <dbReference type="ChEBI" id="CHEBI:57540"/>
    </ligand>
</feature>
<dbReference type="AlphaFoldDB" id="A0A2N7LE93"/>
<keyword evidence="8 13" id="KW-1208">Phospholipid metabolism</keyword>
<dbReference type="InterPro" id="IPR006109">
    <property type="entry name" value="G3P_DH_NAD-dep_C"/>
</dbReference>
<dbReference type="InterPro" id="IPR036291">
    <property type="entry name" value="NAD(P)-bd_dom_sf"/>
</dbReference>
<feature type="binding site" evidence="13">
    <location>
        <position position="24"/>
    </location>
    <ligand>
        <name>NADPH</name>
        <dbReference type="ChEBI" id="CHEBI:57783"/>
    </ligand>
</feature>
<reference evidence="21" key="1">
    <citation type="submission" date="2016-07" db="EMBL/GenBank/DDBJ databases">
        <title>Nontailed viruses are major unrecognized killers of bacteria in the ocean.</title>
        <authorList>
            <person name="Kauffman K."/>
            <person name="Hussain F."/>
            <person name="Yang J."/>
            <person name="Arevalo P."/>
            <person name="Brown J."/>
            <person name="Cutler M."/>
            <person name="Kelly L."/>
            <person name="Polz M.F."/>
        </authorList>
    </citation>
    <scope>NUCLEOTIDE SEQUENCE [LARGE SCALE GENOMIC DNA]</scope>
    <source>
        <strain evidence="21">10N.261.45.A10</strain>
    </source>
</reference>
<keyword evidence="13" id="KW-0547">Nucleotide-binding</keyword>
<gene>
    <name evidence="13" type="primary">gpsA</name>
    <name evidence="20" type="ORF">BCT23_11845</name>
</gene>
<dbReference type="EMBL" id="MDAL01000011">
    <property type="protein sequence ID" value="PMN93726.1"/>
    <property type="molecule type" value="Genomic_DNA"/>
</dbReference>
<feature type="binding site" evidence="13">
    <location>
        <position position="256"/>
    </location>
    <ligand>
        <name>sn-glycerol 3-phosphate</name>
        <dbReference type="ChEBI" id="CHEBI:57597"/>
    </ligand>
</feature>
<evidence type="ECO:0000256" key="17">
    <source>
        <dbReference type="RuleBase" id="RU000437"/>
    </source>
</evidence>
<evidence type="ECO:0000256" key="4">
    <source>
        <dbReference type="ARBA" id="ARBA00023002"/>
    </source>
</evidence>
<dbReference type="UniPathway" id="UPA00940"/>
<dbReference type="Proteomes" id="UP000235387">
    <property type="component" value="Unassembled WGS sequence"/>
</dbReference>
<dbReference type="FunFam" id="1.10.1040.10:FF:000001">
    <property type="entry name" value="Glycerol-3-phosphate dehydrogenase [NAD(P)+]"/>
    <property type="match status" value="1"/>
</dbReference>
<evidence type="ECO:0000256" key="16">
    <source>
        <dbReference type="PIRSR" id="PIRSR000114-3"/>
    </source>
</evidence>
<keyword evidence="2 13" id="KW-0444">Lipid biosynthesis</keyword>
<evidence type="ECO:0000256" key="1">
    <source>
        <dbReference type="ARBA" id="ARBA00011009"/>
    </source>
</evidence>
<dbReference type="GO" id="GO:0005829">
    <property type="term" value="C:cytosol"/>
    <property type="evidence" value="ECO:0007669"/>
    <property type="project" value="TreeGrafter"/>
</dbReference>
<feature type="binding site" evidence="13">
    <location>
        <position position="291"/>
    </location>
    <ligand>
        <name>NADPH</name>
        <dbReference type="ChEBI" id="CHEBI:57783"/>
    </ligand>
</feature>
<keyword evidence="6 13" id="KW-0443">Lipid metabolism</keyword>
<feature type="binding site" evidence="13">
    <location>
        <position position="266"/>
    </location>
    <ligand>
        <name>sn-glycerol 3-phosphate</name>
        <dbReference type="ChEBI" id="CHEBI:57597"/>
    </ligand>
</feature>
<dbReference type="GO" id="GO:0051287">
    <property type="term" value="F:NAD binding"/>
    <property type="evidence" value="ECO:0007669"/>
    <property type="project" value="InterPro"/>
</dbReference>
<comment type="caution">
    <text evidence="13">Lacks conserved residue(s) required for the propagation of feature annotation.</text>
</comment>
<accession>A0A2N7LE93</accession>
<evidence type="ECO:0000256" key="9">
    <source>
        <dbReference type="ARBA" id="ARBA00052716"/>
    </source>
</evidence>
<dbReference type="NCBIfam" id="NF000940">
    <property type="entry name" value="PRK00094.1-2"/>
    <property type="match status" value="1"/>
</dbReference>
<dbReference type="STRING" id="1190603.A1OO_07080"/>
<feature type="binding site" evidence="13">
    <location>
        <position position="44"/>
    </location>
    <ligand>
        <name>NADPH</name>
        <dbReference type="ChEBI" id="CHEBI:57783"/>
    </ligand>
</feature>
<evidence type="ECO:0000256" key="15">
    <source>
        <dbReference type="PIRSR" id="PIRSR000114-2"/>
    </source>
</evidence>
<evidence type="ECO:0000259" key="18">
    <source>
        <dbReference type="Pfam" id="PF01210"/>
    </source>
</evidence>
<evidence type="ECO:0000256" key="12">
    <source>
        <dbReference type="ARBA" id="ARBA00080511"/>
    </source>
</evidence>
<evidence type="ECO:0000256" key="6">
    <source>
        <dbReference type="ARBA" id="ARBA00023098"/>
    </source>
</evidence>
<dbReference type="PANTHER" id="PTHR11728:SF1">
    <property type="entry name" value="GLYCEROL-3-PHOSPHATE DEHYDROGENASE [NAD(+)] 2, CHLOROPLASTIC"/>
    <property type="match status" value="1"/>
</dbReference>
<comment type="pathway">
    <text evidence="13">Membrane lipid metabolism; glycerophospholipid metabolism.</text>
</comment>
<comment type="catalytic activity">
    <reaction evidence="13">
        <text>sn-glycerol 3-phosphate + NAD(+) = dihydroxyacetone phosphate + NADH + H(+)</text>
        <dbReference type="Rhea" id="RHEA:11092"/>
        <dbReference type="ChEBI" id="CHEBI:15378"/>
        <dbReference type="ChEBI" id="CHEBI:57540"/>
        <dbReference type="ChEBI" id="CHEBI:57597"/>
        <dbReference type="ChEBI" id="CHEBI:57642"/>
        <dbReference type="ChEBI" id="CHEBI:57945"/>
        <dbReference type="EC" id="1.1.1.94"/>
    </reaction>
</comment>
<feature type="binding site" evidence="13">
    <location>
        <position position="203"/>
    </location>
    <ligand>
        <name>sn-glycerol 3-phosphate</name>
        <dbReference type="ChEBI" id="CHEBI:57597"/>
    </ligand>
</feature>
<keyword evidence="13" id="KW-0963">Cytoplasm</keyword>
<dbReference type="GO" id="GO:0141152">
    <property type="term" value="F:glycerol-3-phosphate dehydrogenase (NAD+) activity"/>
    <property type="evidence" value="ECO:0007669"/>
    <property type="project" value="RHEA"/>
</dbReference>
<feature type="binding site" evidence="13">
    <location>
        <position position="118"/>
    </location>
    <ligand>
        <name>NADPH</name>
        <dbReference type="ChEBI" id="CHEBI:57783"/>
    </ligand>
</feature>
<evidence type="ECO:0000259" key="19">
    <source>
        <dbReference type="Pfam" id="PF07479"/>
    </source>
</evidence>
<dbReference type="GO" id="GO:0046474">
    <property type="term" value="P:glycerophospholipid biosynthetic process"/>
    <property type="evidence" value="ECO:0007669"/>
    <property type="project" value="TreeGrafter"/>
</dbReference>
<dbReference type="FunFam" id="3.40.50.720:FF:000019">
    <property type="entry name" value="Glycerol-3-phosphate dehydrogenase [NAD(P)+]"/>
    <property type="match status" value="1"/>
</dbReference>
<keyword evidence="7 13" id="KW-0594">Phospholipid biosynthesis</keyword>
<evidence type="ECO:0000256" key="13">
    <source>
        <dbReference type="HAMAP-Rule" id="MF_00394"/>
    </source>
</evidence>
<dbReference type="PRINTS" id="PR00077">
    <property type="entry name" value="GPDHDRGNASE"/>
</dbReference>
<feature type="binding site" evidence="13">
    <location>
        <position position="268"/>
    </location>
    <ligand>
        <name>sn-glycerol 3-phosphate</name>
        <dbReference type="ChEBI" id="CHEBI:57597"/>
    </ligand>
</feature>
<evidence type="ECO:0000256" key="14">
    <source>
        <dbReference type="PIRSR" id="PIRSR000114-1"/>
    </source>
</evidence>
<evidence type="ECO:0000256" key="2">
    <source>
        <dbReference type="ARBA" id="ARBA00022516"/>
    </source>
</evidence>
<evidence type="ECO:0000256" key="3">
    <source>
        <dbReference type="ARBA" id="ARBA00022857"/>
    </source>
</evidence>
<comment type="similarity">
    <text evidence="1 13 17">Belongs to the NAD-dependent glycerol-3-phosphate dehydrogenase family.</text>
</comment>
<dbReference type="GO" id="GO:0046167">
    <property type="term" value="P:glycerol-3-phosphate biosynthetic process"/>
    <property type="evidence" value="ECO:0007669"/>
    <property type="project" value="UniProtKB-UniRule"/>
</dbReference>
<dbReference type="InterPro" id="IPR013328">
    <property type="entry name" value="6PGD_dom2"/>
</dbReference>
<dbReference type="Pfam" id="PF01210">
    <property type="entry name" value="NAD_Gly3P_dh_N"/>
    <property type="match status" value="1"/>
</dbReference>
<feature type="binding site" evidence="13">
    <location>
        <position position="267"/>
    </location>
    <ligand>
        <name>sn-glycerol 3-phosphate</name>
        <dbReference type="ChEBI" id="CHEBI:57597"/>
    </ligand>
</feature>
<feature type="binding site" evidence="16">
    <location>
        <position position="267"/>
    </location>
    <ligand>
        <name>NAD(+)</name>
        <dbReference type="ChEBI" id="CHEBI:57540"/>
    </ligand>
</feature>
<comment type="catalytic activity">
    <reaction evidence="9">
        <text>sn-glycerol 3-phosphate + NADP(+) = dihydroxyacetone phosphate + NADPH + H(+)</text>
        <dbReference type="Rhea" id="RHEA:11096"/>
        <dbReference type="ChEBI" id="CHEBI:15378"/>
        <dbReference type="ChEBI" id="CHEBI:57597"/>
        <dbReference type="ChEBI" id="CHEBI:57642"/>
        <dbReference type="ChEBI" id="CHEBI:57783"/>
        <dbReference type="ChEBI" id="CHEBI:58349"/>
        <dbReference type="EC" id="1.1.1.94"/>
    </reaction>
    <physiologicalReaction direction="right-to-left" evidence="9">
        <dbReference type="Rhea" id="RHEA:11098"/>
    </physiologicalReaction>
</comment>
<feature type="domain" description="Glycerol-3-phosphate dehydrogenase NAD-dependent C-terminal" evidence="19">
    <location>
        <begin position="192"/>
        <end position="330"/>
    </location>
</feature>
<dbReference type="SUPFAM" id="SSF51735">
    <property type="entry name" value="NAD(P)-binding Rossmann-fold domains"/>
    <property type="match status" value="1"/>
</dbReference>
<dbReference type="Gene3D" id="1.10.1040.10">
    <property type="entry name" value="N-(1-d-carboxylethyl)-l-norvaline Dehydrogenase, domain 2"/>
    <property type="match status" value="1"/>
</dbReference>
<feature type="binding site" evidence="15">
    <location>
        <position position="118"/>
    </location>
    <ligand>
        <name>substrate</name>
    </ligand>
</feature>
<evidence type="ECO:0000256" key="5">
    <source>
        <dbReference type="ARBA" id="ARBA00023027"/>
    </source>
</evidence>
<proteinExistence type="inferred from homology"/>
<dbReference type="RefSeq" id="WP_102390364.1">
    <property type="nucleotide sequence ID" value="NZ_MDAL01000011.1"/>
</dbReference>
<dbReference type="PIRSF" id="PIRSF000114">
    <property type="entry name" value="Glycerol-3-P_dh"/>
    <property type="match status" value="1"/>
</dbReference>
<dbReference type="NCBIfam" id="NF000942">
    <property type="entry name" value="PRK00094.1-4"/>
    <property type="match status" value="1"/>
</dbReference>
<dbReference type="InterPro" id="IPR008927">
    <property type="entry name" value="6-PGluconate_DH-like_C_sf"/>
</dbReference>
<evidence type="ECO:0000313" key="21">
    <source>
        <dbReference type="Proteomes" id="UP000235387"/>
    </source>
</evidence>
<comment type="subcellular location">
    <subcellularLocation>
        <location evidence="13">Cytoplasm</location>
    </subcellularLocation>
</comment>
<feature type="binding site" evidence="13">
    <location>
        <position position="151"/>
    </location>
    <ligand>
        <name>NADPH</name>
        <dbReference type="ChEBI" id="CHEBI:57783"/>
    </ligand>
</feature>
<protein>
    <recommendedName>
        <fullName evidence="11 13">Glycerol-3-phosphate dehydrogenase [NAD(P)+]</fullName>
        <ecNumber evidence="10 13">1.1.1.94</ecNumber>
    </recommendedName>
    <alternativeName>
        <fullName evidence="13">NAD(P)(+)-dependent glycerol-3-phosphate dehydrogenase</fullName>
    </alternativeName>
    <alternativeName>
        <fullName evidence="12 13">NAD(P)H-dependent dihydroxyacetone-phosphate reductase</fullName>
    </alternativeName>
</protein>
<dbReference type="GO" id="GO:0046168">
    <property type="term" value="P:glycerol-3-phosphate catabolic process"/>
    <property type="evidence" value="ECO:0007669"/>
    <property type="project" value="InterPro"/>
</dbReference>
<name>A0A2N7LE93_9GAMM</name>
<evidence type="ECO:0000256" key="10">
    <source>
        <dbReference type="ARBA" id="ARBA00066687"/>
    </source>
</evidence>
<dbReference type="PANTHER" id="PTHR11728">
    <property type="entry name" value="GLYCEROL-3-PHOSPHATE DEHYDROGENASE"/>
    <property type="match status" value="1"/>
</dbReference>
<evidence type="ECO:0000256" key="7">
    <source>
        <dbReference type="ARBA" id="ARBA00023209"/>
    </source>
</evidence>
<feature type="binding site" evidence="13">
    <location>
        <position position="267"/>
    </location>
    <ligand>
        <name>NADPH</name>
        <dbReference type="ChEBI" id="CHEBI:57783"/>
    </ligand>
</feature>
<feature type="binding site" evidence="13">
    <location>
        <position position="118"/>
    </location>
    <ligand>
        <name>sn-glycerol 3-phosphate</name>
        <dbReference type="ChEBI" id="CHEBI:57597"/>
    </ligand>
</feature>
<feature type="binding site" evidence="13">
    <location>
        <position position="149"/>
    </location>
    <ligand>
        <name>sn-glycerol 3-phosphate</name>
        <dbReference type="ChEBI" id="CHEBI:57597"/>
    </ligand>
</feature>
<feature type="binding site" evidence="13">
    <location>
        <position position="147"/>
    </location>
    <ligand>
        <name>sn-glycerol 3-phosphate</name>
        <dbReference type="ChEBI" id="CHEBI:57597"/>
    </ligand>
</feature>
<evidence type="ECO:0000256" key="8">
    <source>
        <dbReference type="ARBA" id="ARBA00023264"/>
    </source>
</evidence>
<dbReference type="InterPro" id="IPR011128">
    <property type="entry name" value="G3P_DH_NAD-dep_N"/>
</dbReference>
<feature type="binding site" evidence="13">
    <location>
        <position position="23"/>
    </location>
    <ligand>
        <name>NADPH</name>
        <dbReference type="ChEBI" id="CHEBI:57783"/>
    </ligand>
</feature>
<dbReference type="SUPFAM" id="SSF48179">
    <property type="entry name" value="6-phosphogluconate dehydrogenase C-terminal domain-like"/>
    <property type="match status" value="1"/>
</dbReference>
<sequence>MTDTAKANVLDANVAMTVLGAGSYGTSLAISLARNGANVVLWGHEPEHMAQLEIDRSNEAFLPGVAFPDSLILSADLQEAVQATRDILVVVPSHVFGMVLAQVKPFLRDDQRICWATKGLEPETGRLLQDVAHEQLGDTVPLAVLSGPTFAKELAAGMPTAISVASPNAEFLADLQEKIHCSRTFRVYGNSDFVGMQLGGAVKNVIAIGAGMSDGIGFGANARTALITRGLAELTRLGVALGAERDTFMGMAGLGDLVLTCTDNQSRNRRFGLALGKGQGVEEAQTDIGQVVEGYRNTKEVRVLAKRIGVEMPIVEQIYQVLYKGKDANLAAQDLLARQRTSE</sequence>
<comment type="caution">
    <text evidence="20">The sequence shown here is derived from an EMBL/GenBank/DDBJ whole genome shotgun (WGS) entry which is preliminary data.</text>
</comment>
<dbReference type="HAMAP" id="MF_00394">
    <property type="entry name" value="NAD_Glyc3P_dehydrog"/>
    <property type="match status" value="1"/>
</dbReference>
<feature type="binding site" evidence="15">
    <location>
        <begin position="267"/>
        <end position="268"/>
    </location>
    <ligand>
        <name>substrate</name>
    </ligand>
</feature>
<feature type="active site" description="Proton acceptor" evidence="13 14">
    <location>
        <position position="203"/>
    </location>
</feature>
<organism evidence="20 21">
    <name type="scientific">Enterovibrio norvegicus</name>
    <dbReference type="NCBI Taxonomy" id="188144"/>
    <lineage>
        <taxon>Bacteria</taxon>
        <taxon>Pseudomonadati</taxon>
        <taxon>Pseudomonadota</taxon>
        <taxon>Gammaproteobacteria</taxon>
        <taxon>Vibrionales</taxon>
        <taxon>Vibrionaceae</taxon>
        <taxon>Enterovibrio</taxon>
    </lineage>
</organism>
<feature type="binding site" evidence="16">
    <location>
        <begin position="20"/>
        <end position="25"/>
    </location>
    <ligand>
        <name>NAD(+)</name>
        <dbReference type="ChEBI" id="CHEBI:57540"/>
    </ligand>
</feature>
<evidence type="ECO:0000256" key="11">
    <source>
        <dbReference type="ARBA" id="ARBA00069372"/>
    </source>
</evidence>
<dbReference type="GO" id="GO:0141153">
    <property type="term" value="F:glycerol-3-phosphate dehydrogenase (NADP+) activity"/>
    <property type="evidence" value="ECO:0007669"/>
    <property type="project" value="RHEA"/>
</dbReference>
<dbReference type="GO" id="GO:0005975">
    <property type="term" value="P:carbohydrate metabolic process"/>
    <property type="evidence" value="ECO:0007669"/>
    <property type="project" value="InterPro"/>
</dbReference>